<dbReference type="InterPro" id="IPR000182">
    <property type="entry name" value="GNAT_dom"/>
</dbReference>
<dbReference type="Gene3D" id="3.40.630.30">
    <property type="match status" value="1"/>
</dbReference>
<evidence type="ECO:0000313" key="2">
    <source>
        <dbReference type="EMBL" id="TCD13797.1"/>
    </source>
</evidence>
<keyword evidence="3" id="KW-1185">Reference proteome</keyword>
<keyword evidence="2" id="KW-0808">Transferase</keyword>
<name>A0A4R0PBS1_9HYPH</name>
<organism evidence="2 3">
    <name type="scientific">Oricola cellulosilytica</name>
    <dbReference type="NCBI Taxonomy" id="1429082"/>
    <lineage>
        <taxon>Bacteria</taxon>
        <taxon>Pseudomonadati</taxon>
        <taxon>Pseudomonadota</taxon>
        <taxon>Alphaproteobacteria</taxon>
        <taxon>Hyphomicrobiales</taxon>
        <taxon>Ahrensiaceae</taxon>
        <taxon>Oricola</taxon>
    </lineage>
</organism>
<dbReference type="RefSeq" id="WP_131569147.1">
    <property type="nucleotide sequence ID" value="NZ_JAINFK010000003.1"/>
</dbReference>
<reference evidence="2 3" key="1">
    <citation type="journal article" date="2015" name="Antonie Van Leeuwenhoek">
        <title>Oricola cellulosilytica gen. nov., sp. nov., a cellulose-degrading bacterium of the family Phyllobacteriaceae isolated from surface seashore water, and emended descriptions of Mesorhizobium loti and Phyllobacterium myrsinacearum.</title>
        <authorList>
            <person name="Hameed A."/>
            <person name="Shahina M."/>
            <person name="Lai W.A."/>
            <person name="Lin S.Y."/>
            <person name="Young L.S."/>
            <person name="Liu Y.C."/>
            <person name="Hsu Y.H."/>
            <person name="Young C.C."/>
        </authorList>
    </citation>
    <scope>NUCLEOTIDE SEQUENCE [LARGE SCALE GENOMIC DNA]</scope>
    <source>
        <strain evidence="2 3">KCTC 52183</strain>
    </source>
</reference>
<dbReference type="OrthoDB" id="9797178at2"/>
<feature type="domain" description="N-acetyltransferase" evidence="1">
    <location>
        <begin position="6"/>
        <end position="146"/>
    </location>
</feature>
<accession>A0A4R0PBS1</accession>
<dbReference type="AlphaFoldDB" id="A0A4R0PBS1"/>
<gene>
    <name evidence="2" type="ORF">E0D97_11895</name>
</gene>
<proteinExistence type="predicted"/>
<evidence type="ECO:0000313" key="3">
    <source>
        <dbReference type="Proteomes" id="UP000291301"/>
    </source>
</evidence>
<dbReference type="Pfam" id="PF00583">
    <property type="entry name" value="Acetyltransf_1"/>
    <property type="match status" value="1"/>
</dbReference>
<protein>
    <submittedName>
        <fullName evidence="2">N-acetyltransferase</fullName>
    </submittedName>
</protein>
<dbReference type="CDD" id="cd04301">
    <property type="entry name" value="NAT_SF"/>
    <property type="match status" value="1"/>
</dbReference>
<dbReference type="SUPFAM" id="SSF55729">
    <property type="entry name" value="Acyl-CoA N-acyltransferases (Nat)"/>
    <property type="match status" value="1"/>
</dbReference>
<dbReference type="GO" id="GO:0016747">
    <property type="term" value="F:acyltransferase activity, transferring groups other than amino-acyl groups"/>
    <property type="evidence" value="ECO:0007669"/>
    <property type="project" value="InterPro"/>
</dbReference>
<dbReference type="PROSITE" id="PS51186">
    <property type="entry name" value="GNAT"/>
    <property type="match status" value="1"/>
</dbReference>
<evidence type="ECO:0000259" key="1">
    <source>
        <dbReference type="PROSITE" id="PS51186"/>
    </source>
</evidence>
<sequence>MILAKTSFRPGRAEDLPGILAVQRRAFGQDAEANLVEKLLADETETLSMVAELDGRIIGHVLLSAVGGPERSLALAPLGVDPDWRDFLIGTELTRTAITAARERGWLSVFVLGDPVYYGRFGFTSALADCVTSPWQGPHLMALELVPGGLFGYRGPLRYPEAFDAL</sequence>
<dbReference type="Proteomes" id="UP000291301">
    <property type="component" value="Unassembled WGS sequence"/>
</dbReference>
<dbReference type="InterPro" id="IPR016181">
    <property type="entry name" value="Acyl_CoA_acyltransferase"/>
</dbReference>
<comment type="caution">
    <text evidence="2">The sequence shown here is derived from an EMBL/GenBank/DDBJ whole genome shotgun (WGS) entry which is preliminary data.</text>
</comment>
<dbReference type="EMBL" id="SJST01000004">
    <property type="protein sequence ID" value="TCD13797.1"/>
    <property type="molecule type" value="Genomic_DNA"/>
</dbReference>